<dbReference type="NCBIfam" id="NF005174">
    <property type="entry name" value="PRK06649.1"/>
    <property type="match status" value="1"/>
</dbReference>
<feature type="transmembrane region" description="Helical" evidence="5">
    <location>
        <begin position="46"/>
        <end position="67"/>
    </location>
</feature>
<dbReference type="AlphaFoldDB" id="A0A5C1QL81"/>
<feature type="transmembrane region" description="Helical" evidence="5">
    <location>
        <begin position="118"/>
        <end position="139"/>
    </location>
</feature>
<keyword evidence="2 5" id="KW-0812">Transmembrane</keyword>
<name>A0A5C1QL81_9SPIO</name>
<dbReference type="Gene3D" id="1.20.120.610">
    <property type="entry name" value="lithium bound rotor ring of v- atpase"/>
    <property type="match status" value="1"/>
</dbReference>
<dbReference type="OrthoDB" id="9806679at2"/>
<comment type="subcellular location">
    <subcellularLocation>
        <location evidence="1">Membrane</location>
        <topology evidence="1">Multi-pass membrane protein</topology>
    </subcellularLocation>
</comment>
<evidence type="ECO:0000313" key="7">
    <source>
        <dbReference type="EMBL" id="QEN07710.1"/>
    </source>
</evidence>
<dbReference type="InterPro" id="IPR035921">
    <property type="entry name" value="F/V-ATP_Csub_sf"/>
</dbReference>
<evidence type="ECO:0000256" key="4">
    <source>
        <dbReference type="ARBA" id="ARBA00023136"/>
    </source>
</evidence>
<keyword evidence="4 5" id="KW-0472">Membrane</keyword>
<sequence length="140" mass="13885">MDIGLMGFAAALGLAGFGSAFGAGVAGQAAIGAWKKCFAANKPAPFLLVAFVGAPLTQTIYGFILMNQMLASGAEGMKLLGMGLFGGLAMGASAYAQGKAGAGAADAMGETGKGFVNYLMVLGVIETVALFAMVFLMGAL</sequence>
<dbReference type="Proteomes" id="UP000324209">
    <property type="component" value="Chromosome"/>
</dbReference>
<dbReference type="InterPro" id="IPR002379">
    <property type="entry name" value="ATPase_proteolipid_c-like_dom"/>
</dbReference>
<keyword evidence="8" id="KW-1185">Reference proteome</keyword>
<organism evidence="7 8">
    <name type="scientific">Oceanispirochaeta crateris</name>
    <dbReference type="NCBI Taxonomy" id="2518645"/>
    <lineage>
        <taxon>Bacteria</taxon>
        <taxon>Pseudomonadati</taxon>
        <taxon>Spirochaetota</taxon>
        <taxon>Spirochaetia</taxon>
        <taxon>Spirochaetales</taxon>
        <taxon>Spirochaetaceae</taxon>
        <taxon>Oceanispirochaeta</taxon>
    </lineage>
</organism>
<dbReference type="RefSeq" id="WP_149485790.1">
    <property type="nucleotide sequence ID" value="NZ_CP036150.1"/>
</dbReference>
<dbReference type="GO" id="GO:0033177">
    <property type="term" value="C:proton-transporting two-sector ATPase complex, proton-transporting domain"/>
    <property type="evidence" value="ECO:0007669"/>
    <property type="project" value="InterPro"/>
</dbReference>
<dbReference type="EMBL" id="CP036150">
    <property type="protein sequence ID" value="QEN07710.1"/>
    <property type="molecule type" value="Genomic_DNA"/>
</dbReference>
<feature type="transmembrane region" description="Helical" evidence="5">
    <location>
        <begin position="79"/>
        <end position="98"/>
    </location>
</feature>
<accession>A0A5C1QL81</accession>
<dbReference type="GO" id="GO:0015078">
    <property type="term" value="F:proton transmembrane transporter activity"/>
    <property type="evidence" value="ECO:0007669"/>
    <property type="project" value="InterPro"/>
</dbReference>
<evidence type="ECO:0000256" key="5">
    <source>
        <dbReference type="SAM" id="Phobius"/>
    </source>
</evidence>
<dbReference type="Pfam" id="PF00137">
    <property type="entry name" value="ATP-synt_C"/>
    <property type="match status" value="1"/>
</dbReference>
<evidence type="ECO:0000256" key="1">
    <source>
        <dbReference type="ARBA" id="ARBA00004141"/>
    </source>
</evidence>
<gene>
    <name evidence="7" type="ORF">EXM22_06800</name>
</gene>
<reference evidence="7 8" key="1">
    <citation type="submission" date="2019-02" db="EMBL/GenBank/DDBJ databases">
        <title>Complete Genome Sequence and Methylome Analysis of free living Spirochaetas.</title>
        <authorList>
            <person name="Fomenkov A."/>
            <person name="Dubinina G."/>
            <person name="Leshcheva N."/>
            <person name="Mikheeva N."/>
            <person name="Grabovich M."/>
            <person name="Vincze T."/>
            <person name="Roberts R.J."/>
        </authorList>
    </citation>
    <scope>NUCLEOTIDE SEQUENCE [LARGE SCALE GENOMIC DNA]</scope>
    <source>
        <strain evidence="7 8">K2</strain>
    </source>
</reference>
<evidence type="ECO:0000259" key="6">
    <source>
        <dbReference type="Pfam" id="PF00137"/>
    </source>
</evidence>
<dbReference type="SUPFAM" id="SSF81333">
    <property type="entry name" value="F1F0 ATP synthase subunit C"/>
    <property type="match status" value="1"/>
</dbReference>
<dbReference type="KEGG" id="ock:EXM22_06800"/>
<protein>
    <submittedName>
        <fullName evidence="7">V-type ATP synthase subunit K</fullName>
    </submittedName>
</protein>
<keyword evidence="3 5" id="KW-1133">Transmembrane helix</keyword>
<evidence type="ECO:0000256" key="2">
    <source>
        <dbReference type="ARBA" id="ARBA00022692"/>
    </source>
</evidence>
<evidence type="ECO:0000256" key="3">
    <source>
        <dbReference type="ARBA" id="ARBA00022989"/>
    </source>
</evidence>
<feature type="domain" description="V-ATPase proteolipid subunit C-like" evidence="6">
    <location>
        <begin position="80"/>
        <end position="136"/>
    </location>
</feature>
<evidence type="ECO:0000313" key="8">
    <source>
        <dbReference type="Proteomes" id="UP000324209"/>
    </source>
</evidence>
<proteinExistence type="predicted"/>